<feature type="signal peptide" evidence="2">
    <location>
        <begin position="1"/>
        <end position="29"/>
    </location>
</feature>
<name>A0A9J7D329_MUSDO</name>
<feature type="region of interest" description="Disordered" evidence="1">
    <location>
        <begin position="119"/>
        <end position="139"/>
    </location>
</feature>
<gene>
    <name evidence="4" type="primary">LOC101888158</name>
</gene>
<feature type="region of interest" description="Disordered" evidence="1">
    <location>
        <begin position="201"/>
        <end position="226"/>
    </location>
</feature>
<protein>
    <submittedName>
        <fullName evidence="4">Uncharacterized protein LOC101888158</fullName>
    </submittedName>
</protein>
<feature type="region of interest" description="Disordered" evidence="1">
    <location>
        <begin position="418"/>
        <end position="502"/>
    </location>
</feature>
<evidence type="ECO:0000256" key="1">
    <source>
        <dbReference type="SAM" id="MobiDB-lite"/>
    </source>
</evidence>
<feature type="region of interest" description="Disordered" evidence="1">
    <location>
        <begin position="38"/>
        <end position="103"/>
    </location>
</feature>
<dbReference type="VEuPathDB" id="VectorBase:MDOMA2_008295"/>
<dbReference type="GeneID" id="101888158"/>
<evidence type="ECO:0000313" key="4">
    <source>
        <dbReference type="RefSeq" id="XP_005191653.3"/>
    </source>
</evidence>
<feature type="chain" id="PRO_5039946001" evidence="2">
    <location>
        <begin position="30"/>
        <end position="537"/>
    </location>
</feature>
<feature type="compositionally biased region" description="Low complexity" evidence="1">
    <location>
        <begin position="81"/>
        <end position="92"/>
    </location>
</feature>
<dbReference type="KEGG" id="mde:101888158"/>
<dbReference type="PRINTS" id="PR01582">
    <property type="entry name" value="KV33CHANNEL"/>
</dbReference>
<dbReference type="InterPro" id="IPR031983">
    <property type="entry name" value="DUF4786"/>
</dbReference>
<dbReference type="AlphaFoldDB" id="A0A9J7D329"/>
<feature type="compositionally biased region" description="Pro residues" evidence="1">
    <location>
        <begin position="208"/>
        <end position="220"/>
    </location>
</feature>
<keyword evidence="3" id="KW-1185">Reference proteome</keyword>
<sequence length="537" mass="57768">MWQNWRFAFARLFVLVLLFAIVPQPHVMAAQTTNMAQLQQATSSQQHQQQPQQHHQQQTSTSQQHVPHAPAPINTKSNRQSVSTHPGSSSGSSSGGHNLGLSSAMPQSLNAATLLSNTVGPASVTSSSSTSQSASSSVGTVHLPVGQYVVNDKDAAVQEVLKHFSAAAAAAAAASVDDDLGESYQIINDLKREVNPILIAPAQGPQNLPTPPPPAPPPSSSVPLSNGGSAPNYPWNMFERPSFYNAMSLPPISPMAALFPHLFNPFDSYHPSPFPVTPRFMPFMSYAQPILVPYPFYMAPEMFYPGFSAPSVPIANEYEDAMSRGAGSSRRPASPSSSNSHTSSSGYPRNSPIYYVRLPPTPYMFLPGLGLGTATASAGYPTMLPYQSLPSFPPFSPVFNVPINFLANGKPGNVYQIGGSPNDLQFPNVPPNYPSRVSSGLPSPPPPPPTHPFNNGGYRPTTSTHNYFNAPPSSGPSHNYASFSPSSPPAAPPSMQHQQDSKLTSLKRPYFFNGRPEDIYILPNNFNPMYSNENSYY</sequence>
<organism evidence="3 4">
    <name type="scientific">Musca domestica</name>
    <name type="common">House fly</name>
    <dbReference type="NCBI Taxonomy" id="7370"/>
    <lineage>
        <taxon>Eukaryota</taxon>
        <taxon>Metazoa</taxon>
        <taxon>Ecdysozoa</taxon>
        <taxon>Arthropoda</taxon>
        <taxon>Hexapoda</taxon>
        <taxon>Insecta</taxon>
        <taxon>Pterygota</taxon>
        <taxon>Neoptera</taxon>
        <taxon>Endopterygota</taxon>
        <taxon>Diptera</taxon>
        <taxon>Brachycera</taxon>
        <taxon>Muscomorpha</taxon>
        <taxon>Muscoidea</taxon>
        <taxon>Muscidae</taxon>
        <taxon>Musca</taxon>
    </lineage>
</organism>
<accession>A0A9J7D329</accession>
<dbReference type="GO" id="GO:0016020">
    <property type="term" value="C:membrane"/>
    <property type="evidence" value="ECO:0007669"/>
    <property type="project" value="InterPro"/>
</dbReference>
<keyword evidence="2" id="KW-0732">Signal</keyword>
<dbReference type="RefSeq" id="XP_005191653.3">
    <property type="nucleotide sequence ID" value="XM_005191596.4"/>
</dbReference>
<dbReference type="OrthoDB" id="7700260at2759"/>
<feature type="compositionally biased region" description="Pro residues" evidence="1">
    <location>
        <begin position="442"/>
        <end position="451"/>
    </location>
</feature>
<proteinExistence type="predicted"/>
<reference evidence="4" key="1">
    <citation type="submission" date="2025-08" db="UniProtKB">
        <authorList>
            <consortium name="RefSeq"/>
        </authorList>
    </citation>
    <scope>IDENTIFICATION</scope>
    <source>
        <strain evidence="4">Aabys</strain>
        <tissue evidence="4">Whole body</tissue>
    </source>
</reference>
<dbReference type="InterPro" id="IPR005404">
    <property type="entry name" value="K_chnl_volt-dep_Kv3.3"/>
</dbReference>
<feature type="compositionally biased region" description="Polar residues" evidence="1">
    <location>
        <begin position="460"/>
        <end position="480"/>
    </location>
</feature>
<dbReference type="Pfam" id="PF16027">
    <property type="entry name" value="DUF4786"/>
    <property type="match status" value="1"/>
</dbReference>
<dbReference type="GO" id="GO:0005249">
    <property type="term" value="F:voltage-gated potassium channel activity"/>
    <property type="evidence" value="ECO:0007669"/>
    <property type="project" value="InterPro"/>
</dbReference>
<evidence type="ECO:0000313" key="3">
    <source>
        <dbReference type="Proteomes" id="UP001652621"/>
    </source>
</evidence>
<feature type="compositionally biased region" description="Low complexity" evidence="1">
    <location>
        <begin position="38"/>
        <end position="65"/>
    </location>
</feature>
<dbReference type="Proteomes" id="UP001652621">
    <property type="component" value="Unplaced"/>
</dbReference>
<evidence type="ECO:0000256" key="2">
    <source>
        <dbReference type="SAM" id="SignalP"/>
    </source>
</evidence>
<feature type="region of interest" description="Disordered" evidence="1">
    <location>
        <begin position="323"/>
        <end position="347"/>
    </location>
</feature>